<proteinExistence type="predicted"/>
<dbReference type="GeneID" id="98178873"/>
<keyword evidence="2" id="KW-1185">Reference proteome</keyword>
<dbReference type="Proteomes" id="UP001628179">
    <property type="component" value="Unassembled WGS sequence"/>
</dbReference>
<protein>
    <submittedName>
        <fullName evidence="1">Uncharacterized protein</fullName>
    </submittedName>
</protein>
<dbReference type="RefSeq" id="XP_070919651.1">
    <property type="nucleotide sequence ID" value="XM_071063550.1"/>
</dbReference>
<gene>
    <name evidence="1" type="ORF">MFIFM68171_08130</name>
</gene>
<organism evidence="1 2">
    <name type="scientific">Madurella fahalii</name>
    <dbReference type="NCBI Taxonomy" id="1157608"/>
    <lineage>
        <taxon>Eukaryota</taxon>
        <taxon>Fungi</taxon>
        <taxon>Dikarya</taxon>
        <taxon>Ascomycota</taxon>
        <taxon>Pezizomycotina</taxon>
        <taxon>Sordariomycetes</taxon>
        <taxon>Sordariomycetidae</taxon>
        <taxon>Sordariales</taxon>
        <taxon>Sordariales incertae sedis</taxon>
        <taxon>Madurella</taxon>
    </lineage>
</organism>
<dbReference type="EMBL" id="BAAFSV010000004">
    <property type="protein sequence ID" value="GAB1317920.1"/>
    <property type="molecule type" value="Genomic_DNA"/>
</dbReference>
<evidence type="ECO:0000313" key="2">
    <source>
        <dbReference type="Proteomes" id="UP001628179"/>
    </source>
</evidence>
<reference evidence="1 2" key="1">
    <citation type="submission" date="2024-09" db="EMBL/GenBank/DDBJ databases">
        <title>Itraconazole resistance in Madurella fahalii resulting from another homologue of gene encoding cytochrome P450 14-alpha sterol demethylase (CYP51).</title>
        <authorList>
            <person name="Yoshioka I."/>
            <person name="Fahal A.H."/>
            <person name="Kaneko S."/>
            <person name="Yaguchi T."/>
        </authorList>
    </citation>
    <scope>NUCLEOTIDE SEQUENCE [LARGE SCALE GENOMIC DNA]</scope>
    <source>
        <strain evidence="1 2">IFM 68171</strain>
    </source>
</reference>
<comment type="caution">
    <text evidence="1">The sequence shown here is derived from an EMBL/GenBank/DDBJ whole genome shotgun (WGS) entry which is preliminary data.</text>
</comment>
<evidence type="ECO:0000313" key="1">
    <source>
        <dbReference type="EMBL" id="GAB1317920.1"/>
    </source>
</evidence>
<sequence>MTPPTPEPGYFQTLGHHSNNTITIHDDLYGSQTITEPILVALLHSEPLIRLSTVHQTQPKRHVRHAAFGLRMIIMQWSVFRLASPIPGVSMRRTRVSCISIEYSEVRGVADCPPAPS</sequence>
<name>A0ABQ0GJN1_9PEZI</name>
<accession>A0ABQ0GJN1</accession>